<gene>
    <name evidence="1" type="ORF">HRR80_001656</name>
</gene>
<dbReference type="EMBL" id="JAJGCB010000002">
    <property type="protein sequence ID" value="KAJ8994962.1"/>
    <property type="molecule type" value="Genomic_DNA"/>
</dbReference>
<comment type="caution">
    <text evidence="1">The sequence shown here is derived from an EMBL/GenBank/DDBJ whole genome shotgun (WGS) entry which is preliminary data.</text>
</comment>
<dbReference type="AlphaFoldDB" id="A0AAN6F3Q2"/>
<accession>A0AAN6F3Q2</accession>
<organism evidence="1 2">
    <name type="scientific">Exophiala dermatitidis</name>
    <name type="common">Black yeast-like fungus</name>
    <name type="synonym">Wangiella dermatitidis</name>
    <dbReference type="NCBI Taxonomy" id="5970"/>
    <lineage>
        <taxon>Eukaryota</taxon>
        <taxon>Fungi</taxon>
        <taxon>Dikarya</taxon>
        <taxon>Ascomycota</taxon>
        <taxon>Pezizomycotina</taxon>
        <taxon>Eurotiomycetes</taxon>
        <taxon>Chaetothyriomycetidae</taxon>
        <taxon>Chaetothyriales</taxon>
        <taxon>Herpotrichiellaceae</taxon>
        <taxon>Exophiala</taxon>
    </lineage>
</organism>
<protein>
    <submittedName>
        <fullName evidence="1">Uncharacterized protein</fullName>
    </submittedName>
</protein>
<evidence type="ECO:0000313" key="1">
    <source>
        <dbReference type="EMBL" id="KAJ8994962.1"/>
    </source>
</evidence>
<reference evidence="1" key="1">
    <citation type="submission" date="2023-01" db="EMBL/GenBank/DDBJ databases">
        <title>Exophiala dermititidis isolated from Cystic Fibrosis Patient.</title>
        <authorList>
            <person name="Kurbessoian T."/>
            <person name="Crocker A."/>
            <person name="Murante D."/>
            <person name="Hogan D.A."/>
            <person name="Stajich J.E."/>
        </authorList>
    </citation>
    <scope>NUCLEOTIDE SEQUENCE</scope>
    <source>
        <strain evidence="1">Ex8</strain>
    </source>
</reference>
<sequence>MRAESTNSKWANVDKDFTSSIWDEGLQASQVFIIPTITTGQGTRELLEIVEKGSTDLTTLLQTWAQIAGAANEAETRYNFSWVTHFTKVVAEHAERGTLTTEDEFEGARREALLPFTVQAANCLQICRLAEGVLAGLATLHKIASGLLAEQETQKEELVKTEEGVKRLTVCIKCVDAVWADITRTWRACEALKGHVQREGLVAVVPREAEEVAEAEEVEG</sequence>
<dbReference type="Proteomes" id="UP001161757">
    <property type="component" value="Unassembled WGS sequence"/>
</dbReference>
<evidence type="ECO:0000313" key="2">
    <source>
        <dbReference type="Proteomes" id="UP001161757"/>
    </source>
</evidence>
<name>A0AAN6F3Q2_EXODE</name>
<proteinExistence type="predicted"/>